<name>A0A1F5DG16_9BACT</name>
<dbReference type="HAMAP" id="MF_01367">
    <property type="entry name" value="Ribosomal_uL14"/>
    <property type="match status" value="1"/>
</dbReference>
<keyword evidence="3 5" id="KW-0694">RNA-binding</keyword>
<dbReference type="Proteomes" id="UP000178758">
    <property type="component" value="Unassembled WGS sequence"/>
</dbReference>
<dbReference type="InterPro" id="IPR036853">
    <property type="entry name" value="Ribosomal_uL14_sf"/>
</dbReference>
<evidence type="ECO:0000313" key="7">
    <source>
        <dbReference type="Proteomes" id="UP000178758"/>
    </source>
</evidence>
<dbReference type="NCBIfam" id="TIGR01067">
    <property type="entry name" value="rplN_bact"/>
    <property type="match status" value="1"/>
</dbReference>
<dbReference type="InterPro" id="IPR005745">
    <property type="entry name" value="Ribosomal_uL14_bac-type"/>
</dbReference>
<dbReference type="SUPFAM" id="SSF50193">
    <property type="entry name" value="Ribosomal protein L14"/>
    <property type="match status" value="1"/>
</dbReference>
<evidence type="ECO:0000256" key="3">
    <source>
        <dbReference type="HAMAP-Rule" id="MF_01367"/>
    </source>
</evidence>
<dbReference type="GO" id="GO:0006412">
    <property type="term" value="P:translation"/>
    <property type="evidence" value="ECO:0007669"/>
    <property type="project" value="UniProtKB-UniRule"/>
</dbReference>
<comment type="caution">
    <text evidence="6">The sequence shown here is derived from an EMBL/GenBank/DDBJ whole genome shotgun (WGS) entry which is preliminary data.</text>
</comment>
<evidence type="ECO:0000256" key="1">
    <source>
        <dbReference type="ARBA" id="ARBA00022980"/>
    </source>
</evidence>
<dbReference type="GO" id="GO:0070180">
    <property type="term" value="F:large ribosomal subunit rRNA binding"/>
    <property type="evidence" value="ECO:0007669"/>
    <property type="project" value="TreeGrafter"/>
</dbReference>
<comment type="similarity">
    <text evidence="3 4">Belongs to the universal ribosomal protein uL14 family.</text>
</comment>
<dbReference type="GO" id="GO:0022625">
    <property type="term" value="C:cytosolic large ribosomal subunit"/>
    <property type="evidence" value="ECO:0007669"/>
    <property type="project" value="TreeGrafter"/>
</dbReference>
<proteinExistence type="inferred from homology"/>
<gene>
    <name evidence="3" type="primary">rplN</name>
    <name evidence="6" type="ORF">A3J78_01615</name>
</gene>
<reference evidence="6 7" key="1">
    <citation type="journal article" date="2016" name="Nat. Commun.">
        <title>Thousands of microbial genomes shed light on interconnected biogeochemical processes in an aquifer system.</title>
        <authorList>
            <person name="Anantharaman K."/>
            <person name="Brown C.T."/>
            <person name="Hug L.A."/>
            <person name="Sharon I."/>
            <person name="Castelle C.J."/>
            <person name="Probst A.J."/>
            <person name="Thomas B.C."/>
            <person name="Singh A."/>
            <person name="Wilkins M.J."/>
            <person name="Karaoz U."/>
            <person name="Brodie E.L."/>
            <person name="Williams K.H."/>
            <person name="Hubbard S.S."/>
            <person name="Banfield J.F."/>
        </authorList>
    </citation>
    <scope>NUCLEOTIDE SEQUENCE [LARGE SCALE GENOMIC DNA]</scope>
</reference>
<dbReference type="GO" id="GO:0003735">
    <property type="term" value="F:structural constituent of ribosome"/>
    <property type="evidence" value="ECO:0007669"/>
    <property type="project" value="InterPro"/>
</dbReference>
<dbReference type="CDD" id="cd00337">
    <property type="entry name" value="Ribosomal_uL14"/>
    <property type="match status" value="1"/>
</dbReference>
<comment type="subunit">
    <text evidence="3">Part of the 50S ribosomal subunit. Forms a cluster with proteins L3 and L19. In the 70S ribosome, L14 and L19 interact and together make contacts with the 16S rRNA in bridges B5 and B8.</text>
</comment>
<dbReference type="EMBL" id="MEZJ01000024">
    <property type="protein sequence ID" value="OGD53931.1"/>
    <property type="molecule type" value="Genomic_DNA"/>
</dbReference>
<dbReference type="PROSITE" id="PS00049">
    <property type="entry name" value="RIBOSOMAL_L14"/>
    <property type="match status" value="1"/>
</dbReference>
<keyword evidence="1 3" id="KW-0689">Ribosomal protein</keyword>
<accession>A0A1F5DG16</accession>
<keyword evidence="3 5" id="KW-0699">rRNA-binding</keyword>
<evidence type="ECO:0000256" key="5">
    <source>
        <dbReference type="RuleBase" id="RU003950"/>
    </source>
</evidence>
<dbReference type="PANTHER" id="PTHR11761">
    <property type="entry name" value="50S/60S RIBOSOMAL PROTEIN L14/L23"/>
    <property type="match status" value="1"/>
</dbReference>
<organism evidence="6 7">
    <name type="scientific">Candidatus Beckwithbacteria bacterium RBG_13_35_6</name>
    <dbReference type="NCBI Taxonomy" id="1797456"/>
    <lineage>
        <taxon>Bacteria</taxon>
        <taxon>Candidatus Beckwithiibacteriota</taxon>
    </lineage>
</organism>
<keyword evidence="2 3" id="KW-0687">Ribonucleoprotein</keyword>
<dbReference type="SMART" id="SM01374">
    <property type="entry name" value="Ribosomal_L14"/>
    <property type="match status" value="1"/>
</dbReference>
<protein>
    <recommendedName>
        <fullName evidence="3">Large ribosomal subunit protein uL14</fullName>
    </recommendedName>
</protein>
<dbReference type="PANTHER" id="PTHR11761:SF3">
    <property type="entry name" value="LARGE RIBOSOMAL SUBUNIT PROTEIN UL14M"/>
    <property type="match status" value="1"/>
</dbReference>
<evidence type="ECO:0000313" key="6">
    <source>
        <dbReference type="EMBL" id="OGD53931.1"/>
    </source>
</evidence>
<dbReference type="InterPro" id="IPR000218">
    <property type="entry name" value="Ribosomal_uL14"/>
</dbReference>
<dbReference type="Pfam" id="PF00238">
    <property type="entry name" value="Ribosomal_L14"/>
    <property type="match status" value="1"/>
</dbReference>
<dbReference type="AlphaFoldDB" id="A0A1F5DG16"/>
<evidence type="ECO:0000256" key="4">
    <source>
        <dbReference type="RuleBase" id="RU003949"/>
    </source>
</evidence>
<comment type="function">
    <text evidence="3 5">Binds to 23S rRNA. Forms part of two intersubunit bridges in the 70S ribosome.</text>
</comment>
<dbReference type="Gene3D" id="2.40.150.20">
    <property type="entry name" value="Ribosomal protein L14"/>
    <property type="match status" value="1"/>
</dbReference>
<evidence type="ECO:0000256" key="2">
    <source>
        <dbReference type="ARBA" id="ARBA00023274"/>
    </source>
</evidence>
<dbReference type="InterPro" id="IPR019972">
    <property type="entry name" value="Ribosomal_uL14_CS"/>
</dbReference>
<sequence length="124" mass="13662">MIQLRTVLKPADNSGAKRLKVIHVHGGFKRRFGAIGDLVTCAVDQVDPRGQLKDGQMVKAVIVRTKKEFRRKDGSYIKFDDNAAVVIDNLKNKTPIGTRIFGPIAREIKDAGFNSIVSMAAEVI</sequence>